<dbReference type="GO" id="GO:0003713">
    <property type="term" value="F:transcription coactivator activity"/>
    <property type="evidence" value="ECO:0007669"/>
    <property type="project" value="TreeGrafter"/>
</dbReference>
<evidence type="ECO:0000313" key="3">
    <source>
        <dbReference type="EMBL" id="SZX63125.1"/>
    </source>
</evidence>
<feature type="coiled-coil region" evidence="1">
    <location>
        <begin position="273"/>
        <end position="310"/>
    </location>
</feature>
<evidence type="ECO:0000313" key="5">
    <source>
        <dbReference type="Proteomes" id="UP000256970"/>
    </source>
</evidence>
<dbReference type="EMBL" id="FNXT01001017">
    <property type="protein sequence ID" value="SZX70899.1"/>
    <property type="molecule type" value="Genomic_DNA"/>
</dbReference>
<dbReference type="EMBL" id="FNXT01000284">
    <property type="protein sequence ID" value="SZX63125.1"/>
    <property type="molecule type" value="Genomic_DNA"/>
</dbReference>
<dbReference type="GO" id="GO:0016592">
    <property type="term" value="C:mediator complex"/>
    <property type="evidence" value="ECO:0007669"/>
    <property type="project" value="TreeGrafter"/>
</dbReference>
<feature type="region of interest" description="Disordered" evidence="2">
    <location>
        <begin position="455"/>
        <end position="523"/>
    </location>
</feature>
<name>A0A383W195_TETOB</name>
<sequence length="724" mass="76982">MLSQPLPLPGAAPTAAAAAAGATVQGPAGYGDWRQMEQFVLSEDGSRVAVNLMWLQKLQSRVLDSSGSICQPQPGQDPKRVGLVLEWLYADAFNDALKAIVPFMAQSTLFSNSSTAQQTSQQVLNQLVQCLQQQAQLTVQLEQAKQHIRSILQFRQQFGAMQRDFNLQQLLQQANTQVLEEGTGESALAAAAAAGAAAALAQDVLPAAEGLMMLLQRQQELLAAKLFAAEAEQHLAVSNLKAVLERMKLASFGLDCRVAVVTPGDKHRAKLPRTEMQALLAALRKQQQKMEALQNQCTAAEMRLDAAEAEALRANEPASNANLQLAITSMLERLQGCEQQGKATTEDARAGFLCKFKHQLSSTKHEQQLVAKLLQLAKQTQQQLHQGAVAVQHLHRYLVNLAYQGNAGFVQETVLGVLRQRLDAAAAADAAAADAAAAAAGSAADAALLNSSSLKEAEERCTTHKQSKSNPPQRPPQQQQQQQQQLSSLDEQMPHLSSSSSSQPMHRHDPNSNSDSVSGAAGSPELKADDALLHLVVCMMMTMECVLQQQPTVQLLQQHVGKLTECMSCVVRLPLALQAVPTGMACRSTEAIRPLALLAAWLQQQPQLLDANVARAGSLSNVELQAAAAGSSSSRPGAAADQDADVRLLPSRCTIAWILCVQMLTPLLAAAAADADAAAAAAADADAAAATAADAGRTAAITHPKTSQALADLFRTSAGMLVWF</sequence>
<dbReference type="AlphaFoldDB" id="A0A383W195"/>
<keyword evidence="1" id="KW-0175">Coiled coil</keyword>
<dbReference type="InterPro" id="IPR051647">
    <property type="entry name" value="Mediator_comp_sub12"/>
</dbReference>
<organism evidence="4 5">
    <name type="scientific">Tetradesmus obliquus</name>
    <name type="common">Green alga</name>
    <name type="synonym">Acutodesmus obliquus</name>
    <dbReference type="NCBI Taxonomy" id="3088"/>
    <lineage>
        <taxon>Eukaryota</taxon>
        <taxon>Viridiplantae</taxon>
        <taxon>Chlorophyta</taxon>
        <taxon>core chlorophytes</taxon>
        <taxon>Chlorophyceae</taxon>
        <taxon>CS clade</taxon>
        <taxon>Sphaeropleales</taxon>
        <taxon>Scenedesmaceae</taxon>
        <taxon>Tetradesmus</taxon>
    </lineage>
</organism>
<dbReference type="GO" id="GO:0045944">
    <property type="term" value="P:positive regulation of transcription by RNA polymerase II"/>
    <property type="evidence" value="ECO:0007669"/>
    <property type="project" value="TreeGrafter"/>
</dbReference>
<gene>
    <name evidence="4" type="ORF">BQ4739_LOCUS11056</name>
    <name evidence="3" type="ORF">BQ4739_LOCUS3687</name>
</gene>
<evidence type="ECO:0000256" key="1">
    <source>
        <dbReference type="SAM" id="Coils"/>
    </source>
</evidence>
<accession>A0A383W195</accession>
<evidence type="ECO:0000256" key="2">
    <source>
        <dbReference type="SAM" id="MobiDB-lite"/>
    </source>
</evidence>
<dbReference type="PANTHER" id="PTHR46007">
    <property type="entry name" value="MEDIATOR OF RNA POLYMERASE II TRANSCRIPTION SUBUNIT 12"/>
    <property type="match status" value="1"/>
</dbReference>
<protein>
    <submittedName>
        <fullName evidence="4">Uncharacterized protein</fullName>
    </submittedName>
</protein>
<dbReference type="PANTHER" id="PTHR46007:SF8">
    <property type="entry name" value="C2H2-TYPE DOMAIN-CONTAINING PROTEIN"/>
    <property type="match status" value="1"/>
</dbReference>
<keyword evidence="5" id="KW-1185">Reference proteome</keyword>
<feature type="compositionally biased region" description="Low complexity" evidence="2">
    <location>
        <begin position="476"/>
        <end position="485"/>
    </location>
</feature>
<reference evidence="4 5" key="1">
    <citation type="submission" date="2016-10" db="EMBL/GenBank/DDBJ databases">
        <authorList>
            <person name="Cai Z."/>
        </authorList>
    </citation>
    <scope>NUCLEOTIDE SEQUENCE [LARGE SCALE GENOMIC DNA]</scope>
</reference>
<dbReference type="Proteomes" id="UP000256970">
    <property type="component" value="Unassembled WGS sequence"/>
</dbReference>
<evidence type="ECO:0000313" key="4">
    <source>
        <dbReference type="EMBL" id="SZX70899.1"/>
    </source>
</evidence>
<proteinExistence type="predicted"/>